<dbReference type="Proteomes" id="UP000324288">
    <property type="component" value="Chromosome"/>
</dbReference>
<dbReference type="GeneID" id="84894148"/>
<evidence type="ECO:0000313" key="2">
    <source>
        <dbReference type="EMBL" id="ALE18482.1"/>
    </source>
</evidence>
<accession>A0A0M4LYB8</accession>
<reference evidence="2" key="2">
    <citation type="journal article" date="2016" name="Int. J. Syst. Evol. Microbiol.">
        <title>Lawsonella clevelandensis gen. nov., sp. nov., a new member of the suborder Corynebacterineae isolated from human abscesses.</title>
        <authorList>
            <person name="Bell M.E."/>
            <person name="Bernard K.A."/>
            <person name="Harrington S.M."/>
            <person name="Patel N.B."/>
            <person name="Tucker T.A."/>
            <person name="Metcalfe M.G."/>
            <person name="McQuiston J.R."/>
        </authorList>
    </citation>
    <scope>NUCLEOTIDE SEQUENCE</scope>
    <source>
        <strain evidence="2">X1698</strain>
    </source>
</reference>
<dbReference type="STRING" id="1528099.AL705_00675"/>
<dbReference type="EMBL" id="CP012390">
    <property type="protein sequence ID" value="ALE18482.1"/>
    <property type="molecule type" value="Genomic_DNA"/>
</dbReference>
<dbReference type="SUPFAM" id="SSF53474">
    <property type="entry name" value="alpha/beta-Hydrolases"/>
    <property type="match status" value="1"/>
</dbReference>
<evidence type="ECO:0000313" key="4">
    <source>
        <dbReference type="Proteomes" id="UP000068137"/>
    </source>
</evidence>
<protein>
    <recommendedName>
        <fullName evidence="1">AB hydrolase-1 domain-containing protein</fullName>
    </recommendedName>
</protein>
<keyword evidence="5" id="KW-1185">Reference proteome</keyword>
<dbReference type="OrthoDB" id="4371333at2"/>
<dbReference type="Pfam" id="PF12697">
    <property type="entry name" value="Abhydrolase_6"/>
    <property type="match status" value="1"/>
</dbReference>
<reference evidence="3 5" key="3">
    <citation type="submission" date="2019-04" db="EMBL/GenBank/DDBJ databases">
        <authorList>
            <person name="Seth-Smith MB H."/>
            <person name="Seth-Smith H."/>
        </authorList>
    </citation>
    <scope>NUCLEOTIDE SEQUENCE [LARGE SCALE GENOMIC DNA]</scope>
    <source>
        <strain evidence="3">USB-603019</strain>
    </source>
</reference>
<evidence type="ECO:0000313" key="5">
    <source>
        <dbReference type="Proteomes" id="UP000324288"/>
    </source>
</evidence>
<dbReference type="KEGG" id="cbq:AL705_00675"/>
<dbReference type="RefSeq" id="WP_053961371.1">
    <property type="nucleotide sequence ID" value="NZ_CAJPTR010000010.1"/>
</dbReference>
<proteinExistence type="predicted"/>
<dbReference type="EMBL" id="LR584267">
    <property type="protein sequence ID" value="VHN99664.1"/>
    <property type="molecule type" value="Genomic_DNA"/>
</dbReference>
<name>A0A0M4LYB8_9ACTN</name>
<evidence type="ECO:0000313" key="3">
    <source>
        <dbReference type="EMBL" id="VHN99664.1"/>
    </source>
</evidence>
<dbReference type="InterPro" id="IPR000073">
    <property type="entry name" value="AB_hydrolase_1"/>
</dbReference>
<dbReference type="Gene3D" id="3.40.50.1820">
    <property type="entry name" value="alpha/beta hydrolase"/>
    <property type="match status" value="1"/>
</dbReference>
<reference evidence="2 4" key="1">
    <citation type="journal article" date="2015" name="Genome Announc.">
        <title>Complete Genome Sequences for Two Strains of a Novel Fastidious, Partially Acid-Fast, Gram-Positive Corynebacterineae Bacterium, Derived from Human Clinical Samples.</title>
        <authorList>
            <person name="Nicholson A.C."/>
            <person name="Bell M."/>
            <person name="Humrighouse B.W."/>
            <person name="McQuiston J.R."/>
        </authorList>
    </citation>
    <scope>NUCLEOTIDE SEQUENCE [LARGE SCALE GENOMIC DNA]</scope>
    <source>
        <strain evidence="2 4">X1698</strain>
    </source>
</reference>
<dbReference type="Proteomes" id="UP000068137">
    <property type="component" value="Chromosome"/>
</dbReference>
<dbReference type="AlphaFoldDB" id="A0A0M4LYB8"/>
<evidence type="ECO:0000259" key="1">
    <source>
        <dbReference type="Pfam" id="PF12697"/>
    </source>
</evidence>
<gene>
    <name evidence="2" type="ORF">AL705_00675</name>
    <name evidence="3" type="ORF">LC603019_00141</name>
</gene>
<dbReference type="GO" id="GO:0003824">
    <property type="term" value="F:catalytic activity"/>
    <property type="evidence" value="ECO:0007669"/>
    <property type="project" value="UniProtKB-ARBA"/>
</dbReference>
<sequence>MVGPLLTPLALPRLQPPLCVIALPGTGFDAHFSQLAFSLLAEELSARLVAVDPQPGHLLEGFLSDVNDVLAEATQAGERVIIAGVSIGAIAACRIALQESHRENSHAVVPSPLAAVVALMAPWTGDGFHTAPAALSAGATAAALDELGIAEVRAAMVASSPQWLSALQDPCWERYGDELAALMREVSVTPSLTSKEFTRITTPVGVVSVDDDPLHPATVGQEWAAALQNSATTHLCLSDIEKDVAVFSRASLSLLFELFS</sequence>
<organism evidence="2 4">
    <name type="scientific">Lawsonella clevelandensis</name>
    <dbReference type="NCBI Taxonomy" id="1528099"/>
    <lineage>
        <taxon>Bacteria</taxon>
        <taxon>Bacillati</taxon>
        <taxon>Actinomycetota</taxon>
        <taxon>Actinomycetes</taxon>
        <taxon>Mycobacteriales</taxon>
        <taxon>Lawsonellaceae</taxon>
        <taxon>Lawsonella</taxon>
    </lineage>
</organism>
<dbReference type="InterPro" id="IPR029058">
    <property type="entry name" value="AB_hydrolase_fold"/>
</dbReference>
<feature type="domain" description="AB hydrolase-1" evidence="1">
    <location>
        <begin position="20"/>
        <end position="225"/>
    </location>
</feature>